<dbReference type="GO" id="GO:0003987">
    <property type="term" value="F:acetate-CoA ligase activity"/>
    <property type="evidence" value="ECO:0007669"/>
    <property type="project" value="TreeGrafter"/>
</dbReference>
<gene>
    <name evidence="4" type="ORF">BZL29_8533</name>
</gene>
<accession>A0A1V3W8S4</accession>
<evidence type="ECO:0000313" key="5">
    <source>
        <dbReference type="Proteomes" id="UP000188532"/>
    </source>
</evidence>
<evidence type="ECO:0000259" key="3">
    <source>
        <dbReference type="Pfam" id="PF00501"/>
    </source>
</evidence>
<dbReference type="InterPro" id="IPR042099">
    <property type="entry name" value="ANL_N_sf"/>
</dbReference>
<keyword evidence="1" id="KW-0007">Acetylation</keyword>
<dbReference type="PANTHER" id="PTHR24095:SF14">
    <property type="entry name" value="ACETYL-COENZYME A SYNTHETASE 1"/>
    <property type="match status" value="1"/>
</dbReference>
<evidence type="ECO:0000313" key="4">
    <source>
        <dbReference type="EMBL" id="OOK63387.1"/>
    </source>
</evidence>
<proteinExistence type="predicted"/>
<dbReference type="PANTHER" id="PTHR24095">
    <property type="entry name" value="ACETYL-COENZYME A SYNTHETASE"/>
    <property type="match status" value="1"/>
</dbReference>
<reference evidence="4 5" key="1">
    <citation type="submission" date="2017-02" db="EMBL/GenBank/DDBJ databases">
        <title>Complete genome sequences of Mycobacterium kansasii strains isolated from rhesus macaques.</title>
        <authorList>
            <person name="Panda A."/>
            <person name="Nagaraj S."/>
            <person name="Zhao X."/>
            <person name="Tettelin H."/>
            <person name="Detolla L.J."/>
        </authorList>
    </citation>
    <scope>NUCLEOTIDE SEQUENCE [LARGE SCALE GENOMIC DNA]</scope>
    <source>
        <strain evidence="4 5">11-3469</strain>
    </source>
</reference>
<name>A0A1V3W8S4_MYCKA</name>
<dbReference type="Pfam" id="PF00501">
    <property type="entry name" value="AMP-binding"/>
    <property type="match status" value="1"/>
</dbReference>
<feature type="domain" description="AMP-dependent synthetase/ligase" evidence="3">
    <location>
        <begin position="121"/>
        <end position="251"/>
    </location>
</feature>
<dbReference type="InterPro" id="IPR000873">
    <property type="entry name" value="AMP-dep_synth/lig_dom"/>
</dbReference>
<dbReference type="Proteomes" id="UP000188532">
    <property type="component" value="Unassembled WGS sequence"/>
</dbReference>
<evidence type="ECO:0000256" key="1">
    <source>
        <dbReference type="ARBA" id="ARBA00022990"/>
    </source>
</evidence>
<feature type="region of interest" description="Disordered" evidence="2">
    <location>
        <begin position="75"/>
        <end position="110"/>
    </location>
</feature>
<dbReference type="GO" id="GO:0005829">
    <property type="term" value="C:cytosol"/>
    <property type="evidence" value="ECO:0007669"/>
    <property type="project" value="TreeGrafter"/>
</dbReference>
<evidence type="ECO:0000256" key="2">
    <source>
        <dbReference type="SAM" id="MobiDB-lite"/>
    </source>
</evidence>
<dbReference type="EMBL" id="MVBN01000020">
    <property type="protein sequence ID" value="OOK63387.1"/>
    <property type="molecule type" value="Genomic_DNA"/>
</dbReference>
<sequence length="287" mass="31413">MSCRRCSRLSARADRHPIEIGQADVLVTTKAIYQRKIAKIRDGYVVRHVLCGGRHKSGEQTAGNAQLLDWMTAADENTPSSRPPPTTRPYCTSPVAPRAPQGRHPCPRRRRRCTMSPAAYALDLHPDDIYWCTADPGWVTGTSYGIISPLLHGVTSVVDEAEFDAERWYRILQDQSVSVWYTAPTGIRMLIKAGAELAGTIASPSCGSSPGGRTTQSRSGLVGKRVLGLPIHDNWWQTETGGIMIANTPRSTSSPARWAAVTWGGRLHRAPERRRQHVGDRGAGRGG</sequence>
<dbReference type="Gene3D" id="3.40.50.12780">
    <property type="entry name" value="N-terminal domain of ligase-like"/>
    <property type="match status" value="1"/>
</dbReference>
<organism evidence="4 5">
    <name type="scientific">Mycobacterium kansasii</name>
    <dbReference type="NCBI Taxonomy" id="1768"/>
    <lineage>
        <taxon>Bacteria</taxon>
        <taxon>Bacillati</taxon>
        <taxon>Actinomycetota</taxon>
        <taxon>Actinomycetes</taxon>
        <taxon>Mycobacteriales</taxon>
        <taxon>Mycobacteriaceae</taxon>
        <taxon>Mycobacterium</taxon>
    </lineage>
</organism>
<protein>
    <submittedName>
        <fullName evidence="4">AMP-binding enzyme family protein</fullName>
    </submittedName>
</protein>
<dbReference type="GO" id="GO:0006085">
    <property type="term" value="P:acetyl-CoA biosynthetic process"/>
    <property type="evidence" value="ECO:0007669"/>
    <property type="project" value="TreeGrafter"/>
</dbReference>
<comment type="caution">
    <text evidence="4">The sequence shown here is derived from an EMBL/GenBank/DDBJ whole genome shotgun (WGS) entry which is preliminary data.</text>
</comment>
<dbReference type="SUPFAM" id="SSF56801">
    <property type="entry name" value="Acetyl-CoA synthetase-like"/>
    <property type="match status" value="1"/>
</dbReference>
<dbReference type="AlphaFoldDB" id="A0A1V3W8S4"/>